<organism evidence="1 2">
    <name type="scientific">Amphibacillus indicireducens</name>
    <dbReference type="NCBI Taxonomy" id="1076330"/>
    <lineage>
        <taxon>Bacteria</taxon>
        <taxon>Bacillati</taxon>
        <taxon>Bacillota</taxon>
        <taxon>Bacilli</taxon>
        <taxon>Bacillales</taxon>
        <taxon>Bacillaceae</taxon>
        <taxon>Amphibacillus</taxon>
    </lineage>
</organism>
<sequence>MDNITIRIIKREQEFKNILKEVKKKKNRKKYQYDHFIAIFDGDIDYNDREHSLNNRCKAIESLAQDSQVKIMISNRCWENWIALHFEKFNRFTEPGTIFPIPNYEKNKPWYHNNFATLYEKTDTAIENSQWLRKMKYQDMQFNQDIKQNPNYKDKQEISTVLSMNPVTYVDLLILLLRKVNSE</sequence>
<dbReference type="EMBL" id="BAABDL010000014">
    <property type="protein sequence ID" value="GAA4058848.1"/>
    <property type="molecule type" value="Genomic_DNA"/>
</dbReference>
<evidence type="ECO:0000313" key="1">
    <source>
        <dbReference type="EMBL" id="GAA4058848.1"/>
    </source>
</evidence>
<evidence type="ECO:0008006" key="3">
    <source>
        <dbReference type="Google" id="ProtNLM"/>
    </source>
</evidence>
<dbReference type="RefSeq" id="WP_344909613.1">
    <property type="nucleotide sequence ID" value="NZ_BAABDL010000014.1"/>
</dbReference>
<dbReference type="Pfam" id="PF13707">
    <property type="entry name" value="RloB"/>
    <property type="match status" value="1"/>
</dbReference>
<protein>
    <recommendedName>
        <fullName evidence="3">RloB domain-containing protein</fullName>
    </recommendedName>
</protein>
<name>A0ABP7V4E6_9BACI</name>
<dbReference type="Proteomes" id="UP001501734">
    <property type="component" value="Unassembled WGS sequence"/>
</dbReference>
<proteinExistence type="predicted"/>
<accession>A0ABP7V4E6</accession>
<gene>
    <name evidence="1" type="ORF">GCM10022410_02540</name>
</gene>
<keyword evidence="2" id="KW-1185">Reference proteome</keyword>
<dbReference type="InterPro" id="IPR025591">
    <property type="entry name" value="RloB"/>
</dbReference>
<comment type="caution">
    <text evidence="1">The sequence shown here is derived from an EMBL/GenBank/DDBJ whole genome shotgun (WGS) entry which is preliminary data.</text>
</comment>
<evidence type="ECO:0000313" key="2">
    <source>
        <dbReference type="Proteomes" id="UP001501734"/>
    </source>
</evidence>
<reference evidence="2" key="1">
    <citation type="journal article" date="2019" name="Int. J. Syst. Evol. Microbiol.">
        <title>The Global Catalogue of Microorganisms (GCM) 10K type strain sequencing project: providing services to taxonomists for standard genome sequencing and annotation.</title>
        <authorList>
            <consortium name="The Broad Institute Genomics Platform"/>
            <consortium name="The Broad Institute Genome Sequencing Center for Infectious Disease"/>
            <person name="Wu L."/>
            <person name="Ma J."/>
        </authorList>
    </citation>
    <scope>NUCLEOTIDE SEQUENCE [LARGE SCALE GENOMIC DNA]</scope>
    <source>
        <strain evidence="2">JCM 17250</strain>
    </source>
</reference>